<name>A0AAW1CJN2_9HEMI</name>
<dbReference type="PANTHER" id="PTHR12455:SF0">
    <property type="entry name" value="NUCLEOLAR COMPLEX PROTEIN 4 HOMOLOG"/>
    <property type="match status" value="1"/>
</dbReference>
<dbReference type="AlphaFoldDB" id="A0AAW1CJN2"/>
<feature type="domain" description="CCAAT-binding factor" evidence="2">
    <location>
        <begin position="272"/>
        <end position="419"/>
    </location>
</feature>
<dbReference type="InterPro" id="IPR005612">
    <property type="entry name" value="CCAAT-binding_factor"/>
</dbReference>
<comment type="similarity">
    <text evidence="1">Belongs to the CBF/MAK21 family.</text>
</comment>
<sequence length="478" mass="54556">MTLQTLSDILSALKIDKNEIISLEQVFNILEGDVDVNIISVFGEIIKCLMEKAPKTEGVEGDYNEWLFHSVEKGKTVLRNITMDINKQLEVRDKAFNLLFQTLPLYVNFFNVKPKFPSHQYSELLEIMIVSDGDITFYCNILKEYMNYEDIDINFWKALDIALHKLKMESHCVQNCLNIISNVITKNDKSNENDPRPVQYYCGVKIGVTKAKDRGKHVQNVWEVISTVDIPINIRQHLLQVLLEKMILRMDKPIFLTDYFMTSLEFGGPVGILALQGIFTLIQKHNINYPNIYGKLYEMLNPSIFGTHYKARLFFLADVFLSSLHLPENLVAGFVKKFARLSLIAPPADILTLLALITNLIIRHSGLKKLITNMEIQNYSNDPYIPTESDPSASKALESSLWEVKLLQYHVLPSVSTAAMFIDNPLPSVECDLSDLLEGDSNQIFSKELKKKIKDPPITFENPSMMSSEKGFSLWDFA</sequence>
<protein>
    <recommendedName>
        <fullName evidence="2">CCAAT-binding factor domain-containing protein</fullName>
    </recommendedName>
</protein>
<comment type="caution">
    <text evidence="3">The sequence shown here is derived from an EMBL/GenBank/DDBJ whole genome shotgun (WGS) entry which is preliminary data.</text>
</comment>
<dbReference type="PANTHER" id="PTHR12455">
    <property type="entry name" value="NUCLEOLAR COMPLEX PROTEIN 4"/>
    <property type="match status" value="1"/>
</dbReference>
<dbReference type="EMBL" id="JAPXFL010000012">
    <property type="protein sequence ID" value="KAK9498754.1"/>
    <property type="molecule type" value="Genomic_DNA"/>
</dbReference>
<gene>
    <name evidence="3" type="ORF">O3M35_003318</name>
</gene>
<proteinExistence type="inferred from homology"/>
<evidence type="ECO:0000259" key="2">
    <source>
        <dbReference type="Pfam" id="PF03914"/>
    </source>
</evidence>
<evidence type="ECO:0000256" key="1">
    <source>
        <dbReference type="ARBA" id="ARBA00007797"/>
    </source>
</evidence>
<dbReference type="GO" id="GO:0030692">
    <property type="term" value="C:Noc4p-Nop14p complex"/>
    <property type="evidence" value="ECO:0007669"/>
    <property type="project" value="TreeGrafter"/>
</dbReference>
<evidence type="ECO:0000313" key="4">
    <source>
        <dbReference type="Proteomes" id="UP001461498"/>
    </source>
</evidence>
<reference evidence="3 4" key="1">
    <citation type="submission" date="2022-12" db="EMBL/GenBank/DDBJ databases">
        <title>Chromosome-level genome assembly of true bugs.</title>
        <authorList>
            <person name="Ma L."/>
            <person name="Li H."/>
        </authorList>
    </citation>
    <scope>NUCLEOTIDE SEQUENCE [LARGE SCALE GENOMIC DNA]</scope>
    <source>
        <strain evidence="3">Lab_2022b</strain>
    </source>
</reference>
<organism evidence="3 4">
    <name type="scientific">Rhynocoris fuscipes</name>
    <dbReference type="NCBI Taxonomy" id="488301"/>
    <lineage>
        <taxon>Eukaryota</taxon>
        <taxon>Metazoa</taxon>
        <taxon>Ecdysozoa</taxon>
        <taxon>Arthropoda</taxon>
        <taxon>Hexapoda</taxon>
        <taxon>Insecta</taxon>
        <taxon>Pterygota</taxon>
        <taxon>Neoptera</taxon>
        <taxon>Paraneoptera</taxon>
        <taxon>Hemiptera</taxon>
        <taxon>Heteroptera</taxon>
        <taxon>Panheteroptera</taxon>
        <taxon>Cimicomorpha</taxon>
        <taxon>Reduviidae</taxon>
        <taxon>Harpactorinae</taxon>
        <taxon>Harpactorini</taxon>
        <taxon>Rhynocoris</taxon>
    </lineage>
</organism>
<keyword evidence="4" id="KW-1185">Reference proteome</keyword>
<dbReference type="InterPro" id="IPR027193">
    <property type="entry name" value="Noc4"/>
</dbReference>
<dbReference type="Proteomes" id="UP001461498">
    <property type="component" value="Unassembled WGS sequence"/>
</dbReference>
<accession>A0AAW1CJN2</accession>
<dbReference type="GO" id="GO:0032040">
    <property type="term" value="C:small-subunit processome"/>
    <property type="evidence" value="ECO:0007669"/>
    <property type="project" value="TreeGrafter"/>
</dbReference>
<dbReference type="GO" id="GO:0042254">
    <property type="term" value="P:ribosome biogenesis"/>
    <property type="evidence" value="ECO:0007669"/>
    <property type="project" value="InterPro"/>
</dbReference>
<evidence type="ECO:0000313" key="3">
    <source>
        <dbReference type="EMBL" id="KAK9498754.1"/>
    </source>
</evidence>
<dbReference type="Pfam" id="PF03914">
    <property type="entry name" value="CBF"/>
    <property type="match status" value="1"/>
</dbReference>